<accession>A0A1U7NV26</accession>
<dbReference type="EMBL" id="MSTI01000128">
    <property type="protein sequence ID" value="OLV16766.1"/>
    <property type="molecule type" value="Genomic_DNA"/>
</dbReference>
<proteinExistence type="predicted"/>
<comment type="caution">
    <text evidence="2">The sequence shown here is derived from an EMBL/GenBank/DDBJ whole genome shotgun (WGS) entry which is preliminary data.</text>
</comment>
<feature type="region of interest" description="Disordered" evidence="1">
    <location>
        <begin position="1"/>
        <end position="58"/>
    </location>
</feature>
<name>A0A1U7NV26_9DEIO</name>
<sequence length="165" mass="18034">MTAKTSVKTGKPSTRPAVASKTDVAEGFTDAERAAMKERAQELKGNSRRGSRATRGDGASEVLAKLAEMPEPDRVLGERLHALMMACAPDLQPKLWYGMPAYVREGKVVCFFQGAHKFKTRYATLGFSNEARLDDGALWPTAFALMDWTPDTEARITALVQRAVG</sequence>
<dbReference type="Gene3D" id="3.90.1150.200">
    <property type="match status" value="1"/>
</dbReference>
<protein>
    <submittedName>
        <fullName evidence="2">Uncharacterized protein</fullName>
    </submittedName>
</protein>
<dbReference type="STRING" id="249408.BOO71_0010816"/>
<dbReference type="Proteomes" id="UP000186607">
    <property type="component" value="Unassembled WGS sequence"/>
</dbReference>
<dbReference type="AlphaFoldDB" id="A0A1U7NV26"/>
<gene>
    <name evidence="2" type="ORF">BOO71_0010816</name>
</gene>
<organism evidence="2 3">
    <name type="scientific">Deinococcus marmoris</name>
    <dbReference type="NCBI Taxonomy" id="249408"/>
    <lineage>
        <taxon>Bacteria</taxon>
        <taxon>Thermotogati</taxon>
        <taxon>Deinococcota</taxon>
        <taxon>Deinococci</taxon>
        <taxon>Deinococcales</taxon>
        <taxon>Deinococcaceae</taxon>
        <taxon>Deinococcus</taxon>
    </lineage>
</organism>
<dbReference type="SUPFAM" id="SSF159888">
    <property type="entry name" value="YdhG-like"/>
    <property type="match status" value="1"/>
</dbReference>
<evidence type="ECO:0000313" key="3">
    <source>
        <dbReference type="Proteomes" id="UP000186607"/>
    </source>
</evidence>
<feature type="compositionally biased region" description="Polar residues" evidence="1">
    <location>
        <begin position="1"/>
        <end position="12"/>
    </location>
</feature>
<reference evidence="2 3" key="1">
    <citation type="submission" date="2017-01" db="EMBL/GenBank/DDBJ databases">
        <title>Genome Analysis of Deinococcus marmoris KOPRI26562.</title>
        <authorList>
            <person name="Kim J.H."/>
            <person name="Oh H.-M."/>
        </authorList>
    </citation>
    <scope>NUCLEOTIDE SEQUENCE [LARGE SCALE GENOMIC DNA]</scope>
    <source>
        <strain evidence="2 3">KOPRI26562</strain>
    </source>
</reference>
<feature type="compositionally biased region" description="Basic and acidic residues" evidence="1">
    <location>
        <begin position="30"/>
        <end position="42"/>
    </location>
</feature>
<evidence type="ECO:0000256" key="1">
    <source>
        <dbReference type="SAM" id="MobiDB-lite"/>
    </source>
</evidence>
<keyword evidence="3" id="KW-1185">Reference proteome</keyword>
<evidence type="ECO:0000313" key="2">
    <source>
        <dbReference type="EMBL" id="OLV16766.1"/>
    </source>
</evidence>